<comment type="similarity">
    <text evidence="1">Belongs to the LysR transcriptional regulatory family.</text>
</comment>
<dbReference type="RefSeq" id="WP_057916268.1">
    <property type="nucleotide sequence ID" value="NZ_CP011129.1"/>
</dbReference>
<dbReference type="SUPFAM" id="SSF46785">
    <property type="entry name" value="Winged helix' DNA-binding domain"/>
    <property type="match status" value="1"/>
</dbReference>
<dbReference type="Proteomes" id="UP000060787">
    <property type="component" value="Chromosome"/>
</dbReference>
<dbReference type="InterPro" id="IPR050176">
    <property type="entry name" value="LTTR"/>
</dbReference>
<dbReference type="GO" id="GO:0003700">
    <property type="term" value="F:DNA-binding transcription factor activity"/>
    <property type="evidence" value="ECO:0007669"/>
    <property type="project" value="InterPro"/>
</dbReference>
<accession>A0A0S2F4I8</accession>
<evidence type="ECO:0000259" key="5">
    <source>
        <dbReference type="PROSITE" id="PS50931"/>
    </source>
</evidence>
<dbReference type="STRING" id="84531.LA76x_0306"/>
<name>A0A0S2F4I8_LYSAN</name>
<dbReference type="Pfam" id="PF03466">
    <property type="entry name" value="LysR_substrate"/>
    <property type="match status" value="1"/>
</dbReference>
<dbReference type="AlphaFoldDB" id="A0A0S2F4I8"/>
<dbReference type="InterPro" id="IPR005119">
    <property type="entry name" value="LysR_subst-bd"/>
</dbReference>
<organism evidence="6 7">
    <name type="scientific">Lysobacter antibioticus</name>
    <dbReference type="NCBI Taxonomy" id="84531"/>
    <lineage>
        <taxon>Bacteria</taxon>
        <taxon>Pseudomonadati</taxon>
        <taxon>Pseudomonadota</taxon>
        <taxon>Gammaproteobacteria</taxon>
        <taxon>Lysobacterales</taxon>
        <taxon>Lysobacteraceae</taxon>
        <taxon>Lysobacter</taxon>
    </lineage>
</organism>
<sequence length="287" mass="30767">MSTLDLEQLKAFVAVAEAGSISGGAERVFRSQSAVSEQIQKLERAADTALLLRSRHGVVPTPAGERLIGHARQMLALGELALHDVRRELRRTEVRLAISDYFRPDDIAGLLRHLARHCPQLQLQVTMGQSAALAQGHAEGAFDLALTMEVESTARPRRRATLGELRREPLAWAAAAGLDLRNETTLPLVLLPPSCSLHQTALRALQRQRLAHRIAHLGSGVAGVQAALRAGLGLGCLNVSAIGEGLMVARSSRLPALPVCVFRLLPAPADANPALREAGEALQAYFA</sequence>
<dbReference type="InterPro" id="IPR000847">
    <property type="entry name" value="LysR_HTH_N"/>
</dbReference>
<dbReference type="InterPro" id="IPR036388">
    <property type="entry name" value="WH-like_DNA-bd_sf"/>
</dbReference>
<dbReference type="Gene3D" id="1.10.10.10">
    <property type="entry name" value="Winged helix-like DNA-binding domain superfamily/Winged helix DNA-binding domain"/>
    <property type="match status" value="1"/>
</dbReference>
<dbReference type="eggNOG" id="COG0583">
    <property type="taxonomic scope" value="Bacteria"/>
</dbReference>
<evidence type="ECO:0000256" key="3">
    <source>
        <dbReference type="ARBA" id="ARBA00023125"/>
    </source>
</evidence>
<keyword evidence="7" id="KW-1185">Reference proteome</keyword>
<evidence type="ECO:0000313" key="7">
    <source>
        <dbReference type="Proteomes" id="UP000060787"/>
    </source>
</evidence>
<feature type="domain" description="HTH lysR-type" evidence="5">
    <location>
        <begin position="4"/>
        <end position="61"/>
    </location>
</feature>
<evidence type="ECO:0000256" key="2">
    <source>
        <dbReference type="ARBA" id="ARBA00023015"/>
    </source>
</evidence>
<dbReference type="EMBL" id="CP011129">
    <property type="protein sequence ID" value="ALN78468.1"/>
    <property type="molecule type" value="Genomic_DNA"/>
</dbReference>
<dbReference type="KEGG" id="lab:LA76x_0306"/>
<dbReference type="SUPFAM" id="SSF53850">
    <property type="entry name" value="Periplasmic binding protein-like II"/>
    <property type="match status" value="1"/>
</dbReference>
<dbReference type="Gene3D" id="3.40.190.10">
    <property type="entry name" value="Periplasmic binding protein-like II"/>
    <property type="match status" value="2"/>
</dbReference>
<evidence type="ECO:0000256" key="4">
    <source>
        <dbReference type="ARBA" id="ARBA00023163"/>
    </source>
</evidence>
<protein>
    <submittedName>
        <fullName evidence="6">Bacterial regulatory helix-turn-helix, lysR family protein</fullName>
    </submittedName>
</protein>
<keyword evidence="2" id="KW-0805">Transcription regulation</keyword>
<proteinExistence type="inferred from homology"/>
<dbReference type="PATRIC" id="fig|84531.8.peg.311"/>
<dbReference type="InterPro" id="IPR036390">
    <property type="entry name" value="WH_DNA-bd_sf"/>
</dbReference>
<dbReference type="PANTHER" id="PTHR30579:SF7">
    <property type="entry name" value="HTH-TYPE TRANSCRIPTIONAL REGULATOR LRHA-RELATED"/>
    <property type="match status" value="1"/>
</dbReference>
<gene>
    <name evidence="6" type="ORF">LA76x_0306</name>
</gene>
<dbReference type="GO" id="GO:0003677">
    <property type="term" value="F:DNA binding"/>
    <property type="evidence" value="ECO:0007669"/>
    <property type="project" value="UniProtKB-KW"/>
</dbReference>
<dbReference type="PANTHER" id="PTHR30579">
    <property type="entry name" value="TRANSCRIPTIONAL REGULATOR"/>
    <property type="match status" value="1"/>
</dbReference>
<reference evidence="6 7" key="1">
    <citation type="journal article" date="2015" name="BMC Genomics">
        <title>Comparative genomics and metabolic profiling of the genus Lysobacter.</title>
        <authorList>
            <person name="de Bruijn I."/>
            <person name="Cheng X."/>
            <person name="de Jager V."/>
            <person name="Exposito R.G."/>
            <person name="Watrous J."/>
            <person name="Patel N."/>
            <person name="Postma J."/>
            <person name="Dorrestein P.C."/>
            <person name="Kobayashi D."/>
            <person name="Raaijmakers J.M."/>
        </authorList>
    </citation>
    <scope>NUCLEOTIDE SEQUENCE [LARGE SCALE GENOMIC DNA]</scope>
    <source>
        <strain evidence="6 7">76</strain>
    </source>
</reference>
<dbReference type="FunFam" id="1.10.10.10:FF:000001">
    <property type="entry name" value="LysR family transcriptional regulator"/>
    <property type="match status" value="1"/>
</dbReference>
<dbReference type="PROSITE" id="PS50931">
    <property type="entry name" value="HTH_LYSR"/>
    <property type="match status" value="1"/>
</dbReference>
<dbReference type="Pfam" id="PF00126">
    <property type="entry name" value="HTH_1"/>
    <property type="match status" value="1"/>
</dbReference>
<keyword evidence="4" id="KW-0804">Transcription</keyword>
<evidence type="ECO:0000256" key="1">
    <source>
        <dbReference type="ARBA" id="ARBA00009437"/>
    </source>
</evidence>
<keyword evidence="3" id="KW-0238">DNA-binding</keyword>
<evidence type="ECO:0000313" key="6">
    <source>
        <dbReference type="EMBL" id="ALN78468.1"/>
    </source>
</evidence>